<proteinExistence type="predicted"/>
<protein>
    <recommendedName>
        <fullName evidence="1">Metallo-beta-lactamase domain-containing protein</fullName>
    </recommendedName>
</protein>
<dbReference type="PANTHER" id="PTHR15032:SF4">
    <property type="entry name" value="N-ACYL-PHOSPHATIDYLETHANOLAMINE-HYDROLYZING PHOSPHOLIPASE D"/>
    <property type="match status" value="1"/>
</dbReference>
<dbReference type="GO" id="GO:0005737">
    <property type="term" value="C:cytoplasm"/>
    <property type="evidence" value="ECO:0007669"/>
    <property type="project" value="TreeGrafter"/>
</dbReference>
<dbReference type="EMBL" id="NZEX01000159">
    <property type="protein sequence ID" value="MAH64409.1"/>
    <property type="molecule type" value="Genomic_DNA"/>
</dbReference>
<dbReference type="Gene3D" id="3.60.15.10">
    <property type="entry name" value="Ribonuclease Z/Hydroxyacylglutathione hydrolase-like"/>
    <property type="match status" value="1"/>
</dbReference>
<accession>A0A2D6YMM0</accession>
<dbReference type="Pfam" id="PF12706">
    <property type="entry name" value="Lactamase_B_2"/>
    <property type="match status" value="1"/>
</dbReference>
<dbReference type="InterPro" id="IPR036866">
    <property type="entry name" value="RibonucZ/Hydroxyglut_hydro"/>
</dbReference>
<comment type="caution">
    <text evidence="2">The sequence shown here is derived from an EMBL/GenBank/DDBJ whole genome shotgun (WGS) entry which is preliminary data.</text>
</comment>
<dbReference type="PANTHER" id="PTHR15032">
    <property type="entry name" value="N-ACYL-PHOSPHATIDYLETHANOLAMINE-HYDROLYZING PHOSPHOLIPASE D"/>
    <property type="match status" value="1"/>
</dbReference>
<feature type="domain" description="Metallo-beta-lactamase" evidence="1">
    <location>
        <begin position="14"/>
        <end position="66"/>
    </location>
</feature>
<organism evidence="2 3">
    <name type="scientific">SAR324 cluster bacterium</name>
    <dbReference type="NCBI Taxonomy" id="2024889"/>
    <lineage>
        <taxon>Bacteria</taxon>
        <taxon>Deltaproteobacteria</taxon>
        <taxon>SAR324 cluster</taxon>
    </lineage>
</organism>
<dbReference type="AlphaFoldDB" id="A0A2D6YMM0"/>
<reference evidence="3" key="1">
    <citation type="submission" date="2017-09" db="EMBL/GenBank/DDBJ databases">
        <title>The Reconstruction of 2,631 Draft Metagenome-Assembled Genomes from the Global Oceans.</title>
        <authorList>
            <person name="Tully B.J."/>
            <person name="Graham E.D."/>
            <person name="Heidelberg J.F."/>
        </authorList>
    </citation>
    <scope>NUCLEOTIDE SEQUENCE [LARGE SCALE GENOMIC DNA]</scope>
</reference>
<name>A0A2D6YMM0_9DELT</name>
<evidence type="ECO:0000259" key="1">
    <source>
        <dbReference type="Pfam" id="PF12706"/>
    </source>
</evidence>
<sequence length="132" mass="15474">MFFPANTVYPRDFKAISERFGSIDISSIPIGVYAPRWFIQDMYVNPEEAVQIHQGVQSRFSVGMHWCTFLNLTNELLLELAQRRKEVLTERKLSPDIFITLNPAKPWGSKRLQPWAIHVSCVVRLVFWELFF</sequence>
<gene>
    <name evidence="2" type="ORF">CMN54_13380</name>
</gene>
<evidence type="ECO:0000313" key="2">
    <source>
        <dbReference type="EMBL" id="MAH64409.1"/>
    </source>
</evidence>
<dbReference type="Proteomes" id="UP000226525">
    <property type="component" value="Unassembled WGS sequence"/>
</dbReference>
<dbReference type="InterPro" id="IPR001279">
    <property type="entry name" value="Metallo-B-lactamas"/>
</dbReference>
<evidence type="ECO:0000313" key="3">
    <source>
        <dbReference type="Proteomes" id="UP000226525"/>
    </source>
</evidence>